<feature type="domain" description="Glycosyltransferase 2-like" evidence="1">
    <location>
        <begin position="6"/>
        <end position="164"/>
    </location>
</feature>
<evidence type="ECO:0000259" key="1">
    <source>
        <dbReference type="Pfam" id="PF00535"/>
    </source>
</evidence>
<dbReference type="SUPFAM" id="SSF53448">
    <property type="entry name" value="Nucleotide-diphospho-sugar transferases"/>
    <property type="match status" value="1"/>
</dbReference>
<dbReference type="Gene3D" id="3.90.550.10">
    <property type="entry name" value="Spore Coat Polysaccharide Biosynthesis Protein SpsA, Chain A"/>
    <property type="match status" value="1"/>
</dbReference>
<organism evidence="2">
    <name type="scientific">hydrothermal vent metagenome</name>
    <dbReference type="NCBI Taxonomy" id="652676"/>
    <lineage>
        <taxon>unclassified sequences</taxon>
        <taxon>metagenomes</taxon>
        <taxon>ecological metagenomes</taxon>
    </lineage>
</organism>
<dbReference type="Pfam" id="PF00535">
    <property type="entry name" value="Glycos_transf_2"/>
    <property type="match status" value="1"/>
</dbReference>
<protein>
    <recommendedName>
        <fullName evidence="1">Glycosyltransferase 2-like domain-containing protein</fullName>
    </recommendedName>
</protein>
<name>A0A3B1D0W1_9ZZZZ</name>
<proteinExistence type="predicted"/>
<dbReference type="InterPro" id="IPR001173">
    <property type="entry name" value="Glyco_trans_2-like"/>
</dbReference>
<reference evidence="2" key="1">
    <citation type="submission" date="2018-06" db="EMBL/GenBank/DDBJ databases">
        <authorList>
            <person name="Zhirakovskaya E."/>
        </authorList>
    </citation>
    <scope>NUCLEOTIDE SEQUENCE</scope>
</reference>
<accession>A0A3B1D0W1</accession>
<sequence length="284" mass="32354">MKPVVTVIIPTYNRADFLKEAIQSVVSQTFTDYELIVVDDGSSDHTKDVVREFSDIRLVACSENSGVSHARNLGINLARGRYICFLDSDDLWIENKLKTQIHWMEAHADCQVCYTDEIWIRKGVRVNPMNKHRKYSGDIFPRSLSLCIVSPSSVLMRSSLFDEVGLFDEGLPACEDYDLWLRISRKYPVHFIAEKLIVKQGGHADQLSAKYWGMDRFRVIALEKLLREPSLNGEKRALVVRTLVEKCGILIQGFSKRGKAEEVELYRALIEKYSPNAIPGFPPA</sequence>
<dbReference type="InterPro" id="IPR050834">
    <property type="entry name" value="Glycosyltransf_2"/>
</dbReference>
<dbReference type="PANTHER" id="PTHR43685:SF2">
    <property type="entry name" value="GLYCOSYLTRANSFERASE 2-LIKE DOMAIN-CONTAINING PROTEIN"/>
    <property type="match status" value="1"/>
</dbReference>
<evidence type="ECO:0000313" key="2">
    <source>
        <dbReference type="EMBL" id="VAX28600.1"/>
    </source>
</evidence>
<dbReference type="EMBL" id="UOGG01000062">
    <property type="protein sequence ID" value="VAX28600.1"/>
    <property type="molecule type" value="Genomic_DNA"/>
</dbReference>
<gene>
    <name evidence="2" type="ORF">MNBD_NITROSPINAE05-786</name>
</gene>
<dbReference type="InterPro" id="IPR029044">
    <property type="entry name" value="Nucleotide-diphossugar_trans"/>
</dbReference>
<dbReference type="PANTHER" id="PTHR43685">
    <property type="entry name" value="GLYCOSYLTRANSFERASE"/>
    <property type="match status" value="1"/>
</dbReference>
<dbReference type="AlphaFoldDB" id="A0A3B1D0W1"/>